<dbReference type="InterPro" id="IPR004843">
    <property type="entry name" value="Calcineurin-like_PHP"/>
</dbReference>
<dbReference type="EMBL" id="OU015566">
    <property type="protein sequence ID" value="CAG5104835.1"/>
    <property type="molecule type" value="Genomic_DNA"/>
</dbReference>
<dbReference type="Gene3D" id="3.60.21.10">
    <property type="match status" value="1"/>
</dbReference>
<evidence type="ECO:0000256" key="2">
    <source>
        <dbReference type="ARBA" id="ARBA00012646"/>
    </source>
</evidence>
<protein>
    <recommendedName>
        <fullName evidence="3">Tartrate-resistant acid phosphatase type 5</fullName>
        <ecNumber evidence="2">3.1.3.2</ecNumber>
    </recommendedName>
    <alternativeName>
        <fullName evidence="7">Tartrate-resistant acid ATPase</fullName>
    </alternativeName>
    <alternativeName>
        <fullName evidence="6">Type 5 acid phosphatase</fullName>
    </alternativeName>
</protein>
<accession>A0ABN7SSM0</accession>
<dbReference type="Pfam" id="PF00149">
    <property type="entry name" value="Metallophos"/>
    <property type="match status" value="1"/>
</dbReference>
<organism evidence="9 10">
    <name type="scientific">Oikopleura dioica</name>
    <name type="common">Tunicate</name>
    <dbReference type="NCBI Taxonomy" id="34765"/>
    <lineage>
        <taxon>Eukaryota</taxon>
        <taxon>Metazoa</taxon>
        <taxon>Chordata</taxon>
        <taxon>Tunicata</taxon>
        <taxon>Appendicularia</taxon>
        <taxon>Copelata</taxon>
        <taxon>Oikopleuridae</taxon>
        <taxon>Oikopleura</taxon>
    </lineage>
</organism>
<evidence type="ECO:0000256" key="3">
    <source>
        <dbReference type="ARBA" id="ARBA00015822"/>
    </source>
</evidence>
<evidence type="ECO:0000256" key="6">
    <source>
        <dbReference type="ARBA" id="ARBA00029999"/>
    </source>
</evidence>
<proteinExistence type="predicted"/>
<evidence type="ECO:0000313" key="9">
    <source>
        <dbReference type="EMBL" id="CAG5104835.1"/>
    </source>
</evidence>
<dbReference type="EC" id="3.1.3.2" evidence="2"/>
<evidence type="ECO:0000256" key="7">
    <source>
        <dbReference type="ARBA" id="ARBA00031589"/>
    </source>
</evidence>
<name>A0ABN7SSM0_OIKDI</name>
<evidence type="ECO:0000256" key="5">
    <source>
        <dbReference type="ARBA" id="ARBA00022801"/>
    </source>
</evidence>
<dbReference type="CDD" id="cd07378">
    <property type="entry name" value="MPP_ACP5"/>
    <property type="match status" value="1"/>
</dbReference>
<evidence type="ECO:0000256" key="1">
    <source>
        <dbReference type="ARBA" id="ARBA00000032"/>
    </source>
</evidence>
<dbReference type="Proteomes" id="UP001158576">
    <property type="component" value="Chromosome 1"/>
</dbReference>
<evidence type="ECO:0000313" key="10">
    <source>
        <dbReference type="Proteomes" id="UP001158576"/>
    </source>
</evidence>
<evidence type="ECO:0000256" key="4">
    <source>
        <dbReference type="ARBA" id="ARBA00022729"/>
    </source>
</evidence>
<gene>
    <name evidence="9" type="ORF">OKIOD_LOCUS10352</name>
</gene>
<dbReference type="InterPro" id="IPR024927">
    <property type="entry name" value="Acid_PPase"/>
</dbReference>
<keyword evidence="5" id="KW-0378">Hydrolase</keyword>
<comment type="catalytic activity">
    <reaction evidence="1">
        <text>a phosphate monoester + H2O = an alcohol + phosphate</text>
        <dbReference type="Rhea" id="RHEA:15017"/>
        <dbReference type="ChEBI" id="CHEBI:15377"/>
        <dbReference type="ChEBI" id="CHEBI:30879"/>
        <dbReference type="ChEBI" id="CHEBI:43474"/>
        <dbReference type="ChEBI" id="CHEBI:67140"/>
        <dbReference type="EC" id="3.1.3.2"/>
    </reaction>
</comment>
<keyword evidence="4" id="KW-0732">Signal</keyword>
<dbReference type="InterPro" id="IPR051558">
    <property type="entry name" value="Metallophosphoesterase_PAP"/>
</dbReference>
<evidence type="ECO:0000259" key="8">
    <source>
        <dbReference type="Pfam" id="PF00149"/>
    </source>
</evidence>
<dbReference type="SUPFAM" id="SSF56300">
    <property type="entry name" value="Metallo-dependent phosphatases"/>
    <property type="match status" value="1"/>
</dbReference>
<reference evidence="9 10" key="1">
    <citation type="submission" date="2021-04" db="EMBL/GenBank/DDBJ databases">
        <authorList>
            <person name="Bliznina A."/>
        </authorList>
    </citation>
    <scope>NUCLEOTIDE SEQUENCE [LARGE SCALE GENOMIC DNA]</scope>
</reference>
<dbReference type="InterPro" id="IPR029052">
    <property type="entry name" value="Metallo-depent_PP-like"/>
</dbReference>
<keyword evidence="10" id="KW-1185">Reference proteome</keyword>
<dbReference type="PANTHER" id="PTHR10161">
    <property type="entry name" value="TARTRATE-RESISTANT ACID PHOSPHATASE TYPE 5"/>
    <property type="match status" value="1"/>
</dbReference>
<dbReference type="PANTHER" id="PTHR10161:SF14">
    <property type="entry name" value="TARTRATE-RESISTANT ACID PHOSPHATASE TYPE 5"/>
    <property type="match status" value="1"/>
</dbReference>
<feature type="domain" description="Calcineurin-like phosphoesterase" evidence="8">
    <location>
        <begin position="54"/>
        <end position="243"/>
    </location>
</feature>
<sequence length="307" mass="35512">MRGANLLYSFYVAISAQSNKNYVRFPAIGDWGGSDYIIFPDGNTFTQEYGAASMDRLCGEKTCDFLLSLGDNFYTEGVKDIDDTRFHFTYELVYGKASEREVLKTLDFYQCLGNHDHRDNATAQVLYSNLMETTFKIPDLWYSFTIEKESFSFKMIMIDTMVMMNSRETHQLPGYPDRDYRAEQNAWLEEELANSDADYLIVSGHHPVYSVSTHGPTSALVETLQPLLEKYHVDAYLCGHDHNMQHWFHKRTHYFISGMGEIPNPTLRNMNHPLNPAEAFDYFTILKPIQEELLGILECFSRIFLIN</sequence>